<evidence type="ECO:0000256" key="3">
    <source>
        <dbReference type="ARBA" id="ARBA00023002"/>
    </source>
</evidence>
<dbReference type="PRINTS" id="PR00420">
    <property type="entry name" value="RNGMNOXGNASE"/>
</dbReference>
<dbReference type="InterPro" id="IPR051704">
    <property type="entry name" value="FAD_aromatic-hydroxylase"/>
</dbReference>
<dbReference type="Gene3D" id="3.50.50.60">
    <property type="entry name" value="FAD/NAD(P)-binding domain"/>
    <property type="match status" value="1"/>
</dbReference>
<evidence type="ECO:0000313" key="7">
    <source>
        <dbReference type="Proteomes" id="UP001239445"/>
    </source>
</evidence>
<evidence type="ECO:0000313" key="6">
    <source>
        <dbReference type="EMBL" id="KAK1756546.1"/>
    </source>
</evidence>
<dbReference type="GO" id="GO:0016491">
    <property type="term" value="F:oxidoreductase activity"/>
    <property type="evidence" value="ECO:0007669"/>
    <property type="project" value="UniProtKB-KW"/>
</dbReference>
<sequence>MSNLRVLVVGASIAGPTAAYWLARAGASVTVIERFPNLRTNGQNVDIRTIGVAVMRRMAGMEAAVRSKIVPIAAMALVRSDGRPYGTIKPTGNPDQQSLVSEFEIYRGDLARILYDMTKDHKNIRYVFGEQIAAIRHAEKNGPVTVDFANGHPSTEYDLVVGADGATSRTRALAFGGTVREHMRPINAWAAFFTIARDLVGNSGVGHGYTAVGGRFIAIGADPAGGNRVTLMGIYPPSAASAMDDFREAAAKGEEATKKFIADRFVGAGWKTDEIMDAMLDPTSTEFYANEIVQVKTPALYSGRIALIGDAGYASGPTGMGTSAALAGAYILAGEMAAHPGDIEAGLRAYEERMRPVVTKVQKIPSLIPAVLAPYTAWGLWLRNNIFALICWTRVVGFAERNFAWAFASSGDEDSGLPVYDFEKA</sequence>
<dbReference type="PANTHER" id="PTHR46865">
    <property type="entry name" value="OXIDOREDUCTASE-RELATED"/>
    <property type="match status" value="1"/>
</dbReference>
<keyword evidence="4" id="KW-0732">Signal</keyword>
<feature type="chain" id="PRO_5042481533" evidence="4">
    <location>
        <begin position="20"/>
        <end position="425"/>
    </location>
</feature>
<evidence type="ECO:0000256" key="4">
    <source>
        <dbReference type="SAM" id="SignalP"/>
    </source>
</evidence>
<accession>A0AAJ0BIN3</accession>
<proteinExistence type="predicted"/>
<feature type="domain" description="FAD-binding" evidence="5">
    <location>
        <begin position="5"/>
        <end position="361"/>
    </location>
</feature>
<keyword evidence="7" id="KW-1185">Reference proteome</keyword>
<dbReference type="InterPro" id="IPR036188">
    <property type="entry name" value="FAD/NAD-bd_sf"/>
</dbReference>
<dbReference type="SUPFAM" id="SSF51905">
    <property type="entry name" value="FAD/NAD(P)-binding domain"/>
    <property type="match status" value="1"/>
</dbReference>
<dbReference type="PANTHER" id="PTHR46865:SF7">
    <property type="entry name" value="MONOOXYGENASE, PUTATIVE (AFU_ORTHOLOGUE AFUA_8G07040)-RELATED"/>
    <property type="match status" value="1"/>
</dbReference>
<keyword evidence="3" id="KW-0560">Oxidoreductase</keyword>
<dbReference type="InterPro" id="IPR002938">
    <property type="entry name" value="FAD-bd"/>
</dbReference>
<dbReference type="Proteomes" id="UP001239445">
    <property type="component" value="Unassembled WGS sequence"/>
</dbReference>
<gene>
    <name evidence="6" type="ORF">QBC47DRAFT_298525</name>
</gene>
<dbReference type="GO" id="GO:0071949">
    <property type="term" value="F:FAD binding"/>
    <property type="evidence" value="ECO:0007669"/>
    <property type="project" value="InterPro"/>
</dbReference>
<keyword evidence="2" id="KW-0274">FAD</keyword>
<keyword evidence="1" id="KW-0285">Flavoprotein</keyword>
<dbReference type="EMBL" id="MU839832">
    <property type="protein sequence ID" value="KAK1756546.1"/>
    <property type="molecule type" value="Genomic_DNA"/>
</dbReference>
<dbReference type="Pfam" id="PF01494">
    <property type="entry name" value="FAD_binding_3"/>
    <property type="match status" value="1"/>
</dbReference>
<evidence type="ECO:0000259" key="5">
    <source>
        <dbReference type="Pfam" id="PF01494"/>
    </source>
</evidence>
<reference evidence="6" key="1">
    <citation type="submission" date="2023-06" db="EMBL/GenBank/DDBJ databases">
        <title>Genome-scale phylogeny and comparative genomics of the fungal order Sordariales.</title>
        <authorList>
            <consortium name="Lawrence Berkeley National Laboratory"/>
            <person name="Hensen N."/>
            <person name="Bonometti L."/>
            <person name="Westerberg I."/>
            <person name="Brannstrom I.O."/>
            <person name="Guillou S."/>
            <person name="Cros-Aarteil S."/>
            <person name="Calhoun S."/>
            <person name="Haridas S."/>
            <person name="Kuo A."/>
            <person name="Mondo S."/>
            <person name="Pangilinan J."/>
            <person name="Riley R."/>
            <person name="Labutti K."/>
            <person name="Andreopoulos B."/>
            <person name="Lipzen A."/>
            <person name="Chen C."/>
            <person name="Yanf M."/>
            <person name="Daum C."/>
            <person name="Ng V."/>
            <person name="Clum A."/>
            <person name="Steindorff A."/>
            <person name="Ohm R."/>
            <person name="Martin F."/>
            <person name="Silar P."/>
            <person name="Natvig D."/>
            <person name="Lalanne C."/>
            <person name="Gautier V."/>
            <person name="Ament-Velasquez S.L."/>
            <person name="Kruys A."/>
            <person name="Hutchinson M.I."/>
            <person name="Powell A.J."/>
            <person name="Barry K."/>
            <person name="Miller A.N."/>
            <person name="Grigoriev I.V."/>
            <person name="Debuchy R."/>
            <person name="Gladieux P."/>
            <person name="Thoren M.H."/>
            <person name="Johannesson H."/>
        </authorList>
    </citation>
    <scope>NUCLEOTIDE SEQUENCE</scope>
    <source>
        <strain evidence="6">PSN4</strain>
    </source>
</reference>
<dbReference type="AlphaFoldDB" id="A0AAJ0BIN3"/>
<name>A0AAJ0BIN3_9PEZI</name>
<protein>
    <submittedName>
        <fullName evidence="6">Oxidoreductase</fullName>
    </submittedName>
</protein>
<organism evidence="6 7">
    <name type="scientific">Echria macrotheca</name>
    <dbReference type="NCBI Taxonomy" id="438768"/>
    <lineage>
        <taxon>Eukaryota</taxon>
        <taxon>Fungi</taxon>
        <taxon>Dikarya</taxon>
        <taxon>Ascomycota</taxon>
        <taxon>Pezizomycotina</taxon>
        <taxon>Sordariomycetes</taxon>
        <taxon>Sordariomycetidae</taxon>
        <taxon>Sordariales</taxon>
        <taxon>Schizotheciaceae</taxon>
        <taxon>Echria</taxon>
    </lineage>
</organism>
<feature type="signal peptide" evidence="4">
    <location>
        <begin position="1"/>
        <end position="19"/>
    </location>
</feature>
<comment type="caution">
    <text evidence="6">The sequence shown here is derived from an EMBL/GenBank/DDBJ whole genome shotgun (WGS) entry which is preliminary data.</text>
</comment>
<dbReference type="Gene3D" id="3.30.9.10">
    <property type="entry name" value="D-Amino Acid Oxidase, subunit A, domain 2"/>
    <property type="match status" value="1"/>
</dbReference>
<evidence type="ECO:0000256" key="1">
    <source>
        <dbReference type="ARBA" id="ARBA00022630"/>
    </source>
</evidence>
<evidence type="ECO:0000256" key="2">
    <source>
        <dbReference type="ARBA" id="ARBA00022827"/>
    </source>
</evidence>